<dbReference type="RefSeq" id="WP_224080881.1">
    <property type="nucleotide sequence ID" value="NZ_CAJZAI010000007.1"/>
</dbReference>
<accession>A0ABM8X9A6</accession>
<reference evidence="3 4" key="1">
    <citation type="submission" date="2021-08" db="EMBL/GenBank/DDBJ databases">
        <authorList>
            <person name="Peeters C."/>
        </authorList>
    </citation>
    <scope>NUCLEOTIDE SEQUENCE [LARGE SCALE GENOMIC DNA]</scope>
    <source>
        <strain evidence="3 4">LMG 23992</strain>
    </source>
</reference>
<proteinExistence type="inferred from homology"/>
<comment type="similarity">
    <text evidence="1">Belongs to the UPF0065 (bug) family.</text>
</comment>
<dbReference type="Gene3D" id="3.40.190.10">
    <property type="entry name" value="Periplasmic binding protein-like II"/>
    <property type="match status" value="1"/>
</dbReference>
<dbReference type="PIRSF" id="PIRSF017082">
    <property type="entry name" value="YflP"/>
    <property type="match status" value="1"/>
</dbReference>
<gene>
    <name evidence="3" type="ORF">LMG23992_03315</name>
</gene>
<dbReference type="PANTHER" id="PTHR42928">
    <property type="entry name" value="TRICARBOXYLATE-BINDING PROTEIN"/>
    <property type="match status" value="1"/>
</dbReference>
<keyword evidence="2" id="KW-0732">Signal</keyword>
<dbReference type="CDD" id="cd13578">
    <property type="entry name" value="PBP2_Bug27"/>
    <property type="match status" value="1"/>
</dbReference>
<name>A0ABM8X9A6_9BURK</name>
<evidence type="ECO:0000313" key="4">
    <source>
        <dbReference type="Proteomes" id="UP000727654"/>
    </source>
</evidence>
<comment type="caution">
    <text evidence="3">The sequence shown here is derived from an EMBL/GenBank/DDBJ whole genome shotgun (WGS) entry which is preliminary data.</text>
</comment>
<protein>
    <recommendedName>
        <fullName evidence="5">Tripartite tricarboxylate transporter substrate binding protein</fullName>
    </recommendedName>
</protein>
<dbReference type="Gene3D" id="3.40.190.150">
    <property type="entry name" value="Bordetella uptake gene, domain 1"/>
    <property type="match status" value="1"/>
</dbReference>
<evidence type="ECO:0000313" key="3">
    <source>
        <dbReference type="EMBL" id="CAG9176576.1"/>
    </source>
</evidence>
<dbReference type="SUPFAM" id="SSF53850">
    <property type="entry name" value="Periplasmic binding protein-like II"/>
    <property type="match status" value="1"/>
</dbReference>
<feature type="signal peptide" evidence="2">
    <location>
        <begin position="1"/>
        <end position="33"/>
    </location>
</feature>
<dbReference type="Pfam" id="PF03401">
    <property type="entry name" value="TctC"/>
    <property type="match status" value="1"/>
</dbReference>
<evidence type="ECO:0000256" key="2">
    <source>
        <dbReference type="SAM" id="SignalP"/>
    </source>
</evidence>
<dbReference type="InterPro" id="IPR005064">
    <property type="entry name" value="BUG"/>
</dbReference>
<dbReference type="InterPro" id="IPR042100">
    <property type="entry name" value="Bug_dom1"/>
</dbReference>
<evidence type="ECO:0008006" key="5">
    <source>
        <dbReference type="Google" id="ProtNLM"/>
    </source>
</evidence>
<dbReference type="PANTHER" id="PTHR42928:SF5">
    <property type="entry name" value="BLR1237 PROTEIN"/>
    <property type="match status" value="1"/>
</dbReference>
<organism evidence="3 4">
    <name type="scientific">Cupriavidus laharis</name>
    <dbReference type="NCBI Taxonomy" id="151654"/>
    <lineage>
        <taxon>Bacteria</taxon>
        <taxon>Pseudomonadati</taxon>
        <taxon>Pseudomonadota</taxon>
        <taxon>Betaproteobacteria</taxon>
        <taxon>Burkholderiales</taxon>
        <taxon>Burkholderiaceae</taxon>
        <taxon>Cupriavidus</taxon>
    </lineage>
</organism>
<sequence length="339" mass="35044">MNCCKERSRHRHAGVIACMAAWVFLGTAGLAGAQEPAAAIRFPEHPVRIIVPFSAGGVVDSVSRIIAERVAQILQQPVIVENKTGAGGAIGTDFVAKSAPDGYTLLAVSPSHVVGPLLNSAITWNAERDFRAIAGFGVIPNVIVVPAASPAKSLGALLNAARSQPGAITYASAGVGTSNHLSGELLAQMTNVSLTHVPYKGQPEALSDLLGARVSMMALTIAIARPQVQSGKLQALAVTSSRRSAALPGVPTVAEAASIPGYEVGAWFGLVAPRKTPDAVVKKLADAVAQAVANPDMARRLTDLGMDVAPQSAPAFDRYIASESQKWARVLKTAGIATQ</sequence>
<dbReference type="Proteomes" id="UP000727654">
    <property type="component" value="Unassembled WGS sequence"/>
</dbReference>
<feature type="chain" id="PRO_5046491629" description="Tripartite tricarboxylate transporter substrate binding protein" evidence="2">
    <location>
        <begin position="34"/>
        <end position="339"/>
    </location>
</feature>
<evidence type="ECO:0000256" key="1">
    <source>
        <dbReference type="ARBA" id="ARBA00006987"/>
    </source>
</evidence>
<dbReference type="EMBL" id="CAJZAI010000007">
    <property type="protein sequence ID" value="CAG9176576.1"/>
    <property type="molecule type" value="Genomic_DNA"/>
</dbReference>
<keyword evidence="4" id="KW-1185">Reference proteome</keyword>